<keyword evidence="4 6" id="KW-0274">FAD</keyword>
<dbReference type="GO" id="GO:0005886">
    <property type="term" value="C:plasma membrane"/>
    <property type="evidence" value="ECO:0007669"/>
    <property type="project" value="TreeGrafter"/>
</dbReference>
<evidence type="ECO:0000256" key="4">
    <source>
        <dbReference type="ARBA" id="ARBA00022827"/>
    </source>
</evidence>
<keyword evidence="5 6" id="KW-0560">Oxidoreductase</keyword>
<dbReference type="InterPro" id="IPR009075">
    <property type="entry name" value="AcylCo_DH/oxidase_C"/>
</dbReference>
<proteinExistence type="inferred from homology"/>
<dbReference type="RefSeq" id="WP_035615513.1">
    <property type="nucleotide sequence ID" value="NZ_ARYK01000003.1"/>
</dbReference>
<dbReference type="InterPro" id="IPR013786">
    <property type="entry name" value="AcylCoA_DH/ox_N"/>
</dbReference>
<comment type="cofactor">
    <cofactor evidence="1 6">
        <name>FAD</name>
        <dbReference type="ChEBI" id="CHEBI:57692"/>
    </cofactor>
</comment>
<feature type="domain" description="Acyl-CoA dehydrogenase/oxidase N-terminal" evidence="9">
    <location>
        <begin position="6"/>
        <end position="130"/>
    </location>
</feature>
<accession>A0A059FPU7</accession>
<dbReference type="OrthoDB" id="5716984at2"/>
<gene>
    <name evidence="10" type="ORF">HJO_07012</name>
</gene>
<evidence type="ECO:0000259" key="7">
    <source>
        <dbReference type="Pfam" id="PF00441"/>
    </source>
</evidence>
<dbReference type="InterPro" id="IPR009100">
    <property type="entry name" value="AcylCoA_DH/oxidase_NM_dom_sf"/>
</dbReference>
<dbReference type="Pfam" id="PF02771">
    <property type="entry name" value="Acyl-CoA_dh_N"/>
    <property type="match status" value="1"/>
</dbReference>
<evidence type="ECO:0000259" key="8">
    <source>
        <dbReference type="Pfam" id="PF02770"/>
    </source>
</evidence>
<dbReference type="AlphaFoldDB" id="A0A059FPU7"/>
<feature type="domain" description="Acyl-CoA oxidase/dehydrogenase middle" evidence="8">
    <location>
        <begin position="134"/>
        <end position="227"/>
    </location>
</feature>
<dbReference type="PANTHER" id="PTHR43292:SF3">
    <property type="entry name" value="ACYL-COA DEHYDROGENASE FADE29"/>
    <property type="match status" value="1"/>
</dbReference>
<dbReference type="Gene3D" id="1.10.540.10">
    <property type="entry name" value="Acyl-CoA dehydrogenase/oxidase, N-terminal domain"/>
    <property type="match status" value="1"/>
</dbReference>
<evidence type="ECO:0000256" key="6">
    <source>
        <dbReference type="RuleBase" id="RU362125"/>
    </source>
</evidence>
<dbReference type="InterPro" id="IPR006091">
    <property type="entry name" value="Acyl-CoA_Oxase/DH_mid-dom"/>
</dbReference>
<comment type="similarity">
    <text evidence="2 6">Belongs to the acyl-CoA dehydrogenase family.</text>
</comment>
<dbReference type="Gene3D" id="1.20.140.10">
    <property type="entry name" value="Butyryl-CoA Dehydrogenase, subunit A, domain 3"/>
    <property type="match status" value="1"/>
</dbReference>
<feature type="domain" description="Acyl-CoA dehydrogenase/oxidase C-terminal" evidence="7">
    <location>
        <begin position="239"/>
        <end position="398"/>
    </location>
</feature>
<dbReference type="FunFam" id="2.40.110.10:FF:000011">
    <property type="entry name" value="Acyl-CoA dehydrogenase FadE34"/>
    <property type="match status" value="1"/>
</dbReference>
<dbReference type="Pfam" id="PF02770">
    <property type="entry name" value="Acyl-CoA_dh_M"/>
    <property type="match status" value="1"/>
</dbReference>
<organism evidence="10 11">
    <name type="scientific">Hyphomonas johnsonii MHS-2</name>
    <dbReference type="NCBI Taxonomy" id="1280950"/>
    <lineage>
        <taxon>Bacteria</taxon>
        <taxon>Pseudomonadati</taxon>
        <taxon>Pseudomonadota</taxon>
        <taxon>Alphaproteobacteria</taxon>
        <taxon>Hyphomonadales</taxon>
        <taxon>Hyphomonadaceae</taxon>
        <taxon>Hyphomonas</taxon>
    </lineage>
</organism>
<dbReference type="SUPFAM" id="SSF56645">
    <property type="entry name" value="Acyl-CoA dehydrogenase NM domain-like"/>
    <property type="match status" value="1"/>
</dbReference>
<dbReference type="Proteomes" id="UP000025171">
    <property type="component" value="Unassembled WGS sequence"/>
</dbReference>
<dbReference type="InterPro" id="IPR052161">
    <property type="entry name" value="Mycobact_Acyl-CoA_DH"/>
</dbReference>
<dbReference type="GO" id="GO:0016627">
    <property type="term" value="F:oxidoreductase activity, acting on the CH-CH group of donors"/>
    <property type="evidence" value="ECO:0007669"/>
    <property type="project" value="InterPro"/>
</dbReference>
<evidence type="ECO:0000256" key="3">
    <source>
        <dbReference type="ARBA" id="ARBA00022630"/>
    </source>
</evidence>
<dbReference type="STRING" id="1280950.HJO_07012"/>
<keyword evidence="11" id="KW-1185">Reference proteome</keyword>
<evidence type="ECO:0000256" key="5">
    <source>
        <dbReference type="ARBA" id="ARBA00023002"/>
    </source>
</evidence>
<dbReference type="SUPFAM" id="SSF47203">
    <property type="entry name" value="Acyl-CoA dehydrogenase C-terminal domain-like"/>
    <property type="match status" value="1"/>
</dbReference>
<reference evidence="10 11" key="1">
    <citation type="journal article" date="2014" name="Antonie Van Leeuwenhoek">
        <title>Hyphomonas beringensis sp. nov. and Hyphomonas chukchiensis sp. nov., isolated from surface seawater of the Bering Sea and Chukchi Sea.</title>
        <authorList>
            <person name="Li C."/>
            <person name="Lai Q."/>
            <person name="Li G."/>
            <person name="Dong C."/>
            <person name="Wang J."/>
            <person name="Liao Y."/>
            <person name="Shao Z."/>
        </authorList>
    </citation>
    <scope>NUCLEOTIDE SEQUENCE [LARGE SCALE GENOMIC DNA]</scope>
    <source>
        <strain evidence="10 11">MHS-2</strain>
    </source>
</reference>
<evidence type="ECO:0000313" key="10">
    <source>
        <dbReference type="EMBL" id="KCZ92684.1"/>
    </source>
</evidence>
<keyword evidence="3 6" id="KW-0285">Flavoprotein</keyword>
<protein>
    <submittedName>
        <fullName evidence="10">Acyl-CoA dehydrogenase family protein</fullName>
    </submittedName>
</protein>
<dbReference type="PANTHER" id="PTHR43292">
    <property type="entry name" value="ACYL-COA DEHYDROGENASE"/>
    <property type="match status" value="1"/>
</dbReference>
<dbReference type="InterPro" id="IPR037069">
    <property type="entry name" value="AcylCoA_DH/ox_N_sf"/>
</dbReference>
<evidence type="ECO:0000259" key="9">
    <source>
        <dbReference type="Pfam" id="PF02771"/>
    </source>
</evidence>
<comment type="caution">
    <text evidence="10">The sequence shown here is derived from an EMBL/GenBank/DDBJ whole genome shotgun (WGS) entry which is preliminary data.</text>
</comment>
<dbReference type="InterPro" id="IPR046373">
    <property type="entry name" value="Acyl-CoA_Oxase/DH_mid-dom_sf"/>
</dbReference>
<evidence type="ECO:0000256" key="2">
    <source>
        <dbReference type="ARBA" id="ARBA00009347"/>
    </source>
</evidence>
<dbReference type="GO" id="GO:0050660">
    <property type="term" value="F:flavin adenine dinucleotide binding"/>
    <property type="evidence" value="ECO:0007669"/>
    <property type="project" value="InterPro"/>
</dbReference>
<dbReference type="Pfam" id="PF00441">
    <property type="entry name" value="Acyl-CoA_dh_1"/>
    <property type="match status" value="1"/>
</dbReference>
<dbReference type="Gene3D" id="2.40.110.10">
    <property type="entry name" value="Butyryl-CoA Dehydrogenase, subunit A, domain 2"/>
    <property type="match status" value="1"/>
</dbReference>
<dbReference type="InterPro" id="IPR036250">
    <property type="entry name" value="AcylCo_DH-like_C"/>
</dbReference>
<sequence length="404" mass="44702">MAYDVTEDLEAFRTETRDWLEANCPPSMRTPMADDEIVWGGKRGEFKNPDSKVWLDRMGERGWTAPEWPAAYGGGGLTKEQNRVLQEELRRIKARPALFSFGLWMFGPALLEFGNEEQKKRFLPDIVKGKTRWCQGYSEPGAGSDLAGLQTRCEDKGDHYLINGQKVWTSYADQADWIFCLVRTDTSSKHEGISFILFDMESPGVEARPILLVSGSSPFCETFFTDVKVPKDQLVGRVNGGWEIAKRLLQFERSSISAGGFGGTGGSGILGPEEYAKIHVGTDSEGRIADGDLRGRIADHKMYAKAFNLTVQRQTEQAKAGQQVGHTASILKYGAAKMNQDRHELLIEALGTEGLGWEGEGFDEGAMKATRGWLRSKGNSIEGGTSEINLNVVAKRVLGLKDHQ</sequence>
<dbReference type="PATRIC" id="fig|1280950.3.peg.1405"/>
<name>A0A059FPU7_9PROT</name>
<evidence type="ECO:0000256" key="1">
    <source>
        <dbReference type="ARBA" id="ARBA00001974"/>
    </source>
</evidence>
<dbReference type="eggNOG" id="COG1960">
    <property type="taxonomic scope" value="Bacteria"/>
</dbReference>
<evidence type="ECO:0000313" key="11">
    <source>
        <dbReference type="Proteomes" id="UP000025171"/>
    </source>
</evidence>
<dbReference type="EMBL" id="ARYK01000003">
    <property type="protein sequence ID" value="KCZ92684.1"/>
    <property type="molecule type" value="Genomic_DNA"/>
</dbReference>